<evidence type="ECO:0000313" key="2">
    <source>
        <dbReference type="Proteomes" id="UP000001508"/>
    </source>
</evidence>
<dbReference type="InParanoid" id="D6Z3G7"/>
<dbReference type="OrthoDB" id="9792690at2"/>
<protein>
    <submittedName>
        <fullName evidence="1">Methionine biosynthesis protein MetW</fullName>
    </submittedName>
</protein>
<organism evidence="1 2">
    <name type="scientific">Desulfurivibrio alkaliphilus (strain DSM 19089 / UNIQEM U267 / AHT2)</name>
    <dbReference type="NCBI Taxonomy" id="589865"/>
    <lineage>
        <taxon>Bacteria</taxon>
        <taxon>Pseudomonadati</taxon>
        <taxon>Thermodesulfobacteriota</taxon>
        <taxon>Desulfobulbia</taxon>
        <taxon>Desulfobulbales</taxon>
        <taxon>Desulfobulbaceae</taxon>
        <taxon>Desulfurivibrio</taxon>
    </lineage>
</organism>
<name>D6Z3G7_DESAT</name>
<dbReference type="Pfam" id="PF07021">
    <property type="entry name" value="MetW"/>
    <property type="match status" value="1"/>
</dbReference>
<dbReference type="HOGENOM" id="CLU_091323_0_0_7"/>
<dbReference type="EMBL" id="CP001940">
    <property type="protein sequence ID" value="ADH86092.1"/>
    <property type="molecule type" value="Genomic_DNA"/>
</dbReference>
<dbReference type="KEGG" id="dak:DaAHT2_1397"/>
<evidence type="ECO:0000313" key="1">
    <source>
        <dbReference type="EMBL" id="ADH86092.1"/>
    </source>
</evidence>
<dbReference type="SUPFAM" id="SSF53335">
    <property type="entry name" value="S-adenosyl-L-methionine-dependent methyltransferases"/>
    <property type="match status" value="1"/>
</dbReference>
<dbReference type="InterPro" id="IPR010743">
    <property type="entry name" value="Methionine_synth_MetW"/>
</dbReference>
<dbReference type="STRING" id="589865.DaAHT2_1397"/>
<accession>D6Z3G7</accession>
<dbReference type="Proteomes" id="UP000001508">
    <property type="component" value="Chromosome"/>
</dbReference>
<keyword evidence="2" id="KW-1185">Reference proteome</keyword>
<dbReference type="RefSeq" id="WP_013163620.1">
    <property type="nucleotide sequence ID" value="NC_014216.1"/>
</dbReference>
<dbReference type="CDD" id="cd02440">
    <property type="entry name" value="AdoMet_MTases"/>
    <property type="match status" value="1"/>
</dbReference>
<dbReference type="eggNOG" id="COG2226">
    <property type="taxonomic scope" value="Bacteria"/>
</dbReference>
<dbReference type="Gene3D" id="3.40.50.150">
    <property type="entry name" value="Vaccinia Virus protein VP39"/>
    <property type="match status" value="1"/>
</dbReference>
<dbReference type="InterPro" id="IPR029063">
    <property type="entry name" value="SAM-dependent_MTases_sf"/>
</dbReference>
<reference evidence="2" key="1">
    <citation type="submission" date="2010-02" db="EMBL/GenBank/DDBJ databases">
        <title>Complete sequence of Desulfurivibrio alkaliphilus AHT2.</title>
        <authorList>
            <consortium name="US DOE Joint Genome Institute"/>
            <person name="Pitluck S."/>
            <person name="Chertkov O."/>
            <person name="Detter J.C."/>
            <person name="Han C."/>
            <person name="Tapia R."/>
            <person name="Larimer F."/>
            <person name="Land M."/>
            <person name="Hauser L."/>
            <person name="Kyrpides N."/>
            <person name="Mikhailova N."/>
            <person name="Sorokin D.Y."/>
            <person name="Muyzer G."/>
            <person name="Woyke T."/>
        </authorList>
    </citation>
    <scope>NUCLEOTIDE SEQUENCE [LARGE SCALE GENOMIC DNA]</scope>
    <source>
        <strain evidence="2">DSM 19089 / UNIQEM U267 / AHT2</strain>
    </source>
</reference>
<dbReference type="AlphaFoldDB" id="D6Z3G7"/>
<gene>
    <name evidence="1" type="ordered locus">DaAHT2_1397</name>
</gene>
<sequence length="199" mass="22842">MRFDLSVIASWIEPGSKVLDLGCGEGDLLYHLKQTKNVEGTGIEMVEAKVLRGIEKGLTVLQGNITEEVQDYAAGTFDYVVLSQTLQQVYAPAQLLHTLLDIGHQVVVSFPNFSHWKNRWQICWHGRVPISKQLPFEWYNTPNIRIISIADFQRFLKKMGWLIKRETAINTDHHDRYGNVVTFLPNLRATYGIYLLAKR</sequence>
<proteinExistence type="predicted"/>
<dbReference type="NCBIfam" id="TIGR02081">
    <property type="entry name" value="metW"/>
    <property type="match status" value="1"/>
</dbReference>